<dbReference type="GO" id="GO:0046872">
    <property type="term" value="F:metal ion binding"/>
    <property type="evidence" value="ECO:0007669"/>
    <property type="project" value="UniProtKB-KW"/>
</dbReference>
<comment type="similarity">
    <text evidence="3">Belongs to the prokaryotic molybdopterin-containing oxidoreductase family.</text>
</comment>
<feature type="region of interest" description="Disordered" evidence="9">
    <location>
        <begin position="939"/>
        <end position="964"/>
    </location>
</feature>
<name>A0A317F938_9PROT</name>
<evidence type="ECO:0000256" key="5">
    <source>
        <dbReference type="ARBA" id="ARBA00022723"/>
    </source>
</evidence>
<evidence type="ECO:0000256" key="2">
    <source>
        <dbReference type="ARBA" id="ARBA00004196"/>
    </source>
</evidence>
<dbReference type="GO" id="GO:0043546">
    <property type="term" value="F:molybdopterin cofactor binding"/>
    <property type="evidence" value="ECO:0007669"/>
    <property type="project" value="InterPro"/>
</dbReference>
<dbReference type="PANTHER" id="PTHR43598:SF5">
    <property type="entry name" value="DMSO REDUCTASE CHAIN A"/>
    <property type="match status" value="1"/>
</dbReference>
<dbReference type="CDD" id="cd02783">
    <property type="entry name" value="MopB_CT_2"/>
    <property type="match status" value="1"/>
</dbReference>
<dbReference type="GO" id="GO:0016491">
    <property type="term" value="F:oxidoreductase activity"/>
    <property type="evidence" value="ECO:0007669"/>
    <property type="project" value="UniProtKB-KW"/>
</dbReference>
<protein>
    <submittedName>
        <fullName evidence="11">Formate dehydrogenase</fullName>
    </submittedName>
</protein>
<dbReference type="InterPro" id="IPR009010">
    <property type="entry name" value="Asp_de-COase-like_dom_sf"/>
</dbReference>
<dbReference type="SUPFAM" id="SSF50692">
    <property type="entry name" value="ADC-like"/>
    <property type="match status" value="1"/>
</dbReference>
<feature type="domain" description="4Fe-4S Mo/W bis-MGD-type" evidence="10">
    <location>
        <begin position="33"/>
        <end position="89"/>
    </location>
</feature>
<evidence type="ECO:0000256" key="3">
    <source>
        <dbReference type="ARBA" id="ARBA00010312"/>
    </source>
</evidence>
<dbReference type="Proteomes" id="UP000245765">
    <property type="component" value="Unassembled WGS sequence"/>
</dbReference>
<dbReference type="Gene3D" id="3.40.228.10">
    <property type="entry name" value="Dimethylsulfoxide Reductase, domain 2"/>
    <property type="match status" value="1"/>
</dbReference>
<reference evidence="12" key="1">
    <citation type="submission" date="2018-05" db="EMBL/GenBank/DDBJ databases">
        <authorList>
            <person name="Du Z."/>
            <person name="Wang X."/>
        </authorList>
    </citation>
    <scope>NUCLEOTIDE SEQUENCE [LARGE SCALE GENOMIC DNA]</scope>
    <source>
        <strain evidence="12">CQN31</strain>
    </source>
</reference>
<dbReference type="PROSITE" id="PS51669">
    <property type="entry name" value="4FE4S_MOW_BIS_MGD"/>
    <property type="match status" value="1"/>
</dbReference>
<proteinExistence type="inferred from homology"/>
<sequence>MPDTNLPRDDRAALPRRMTGNGEVIETSAPIGDTVKTTTCYMCACRCGIKVHLKDGRVRYIEGNPDHPVNRGVLCGKGSAGIMTQYAPSRLRAPLKRVGPRGSGEFAEISWDEAMEIATGWLRNVRATDPRKLAFFTGRDQSQSLTGFWAAQFGTPNFAAHGGFCSVNMAAAGLYTIGGSFWEFGEPDWEHAKYFVMFGVAEDHDSNPIKIGLGKLKARGAKFVSVNPVRTGYSAIADEWVGIRPGTDGLFVMALIHELLRTDRVDLDFLVRYTNAHWLVVKNPGGADDGLFARDADGKPLAWDRARGAMDAGSAGLSPQIVGEYDLPDGRKAVPVFQLMAQRYLSPDYAPDKVAATCGVSADRIRRLAAEIADIAFNHTITLDVPWTDSLGRRHETMVGRPVSFHAMRGISAHSNGFHTCRALHLLQMILGAIDVPGSWRYKSPFPRPIPPGPGPAGKGAKPNTPLAGNILSFPHGPDDLLVHDDGSPIRIDKAFSWHAPLALHGMMHMVIGNAGKADPYEIDTLFMFMANMAWNSAMNPGEVIRILTETREDGEYRIPHVIYSDAYFSETVPYADLILPDTTYLERWDAISLLDRPIGSAHGPGDAIRQPVIQPDRDVRGFQEVLIELGARLGLPAFVKEDGSPKFKDYPDYIMNHQRMPGVGPLAGFRGEDGTKKGVGEPNPNQLQKYIENGCFWRHHLPPEQLYFKHANKAYLEDSKAMGLIGKSDQIVLQIYSEPLQKFRLAAQGHGAKQPPDEATRARIATYCDPLPIWYAPLEQQQHDTEPFPLSAITQRPMDHYHSWGSQNAWLRQIRGANKLYMNRLTAHRLGLAQDDWVWVESRNGRVKGQLALMEGVNPDTVWTWNAVGKRAGAWNLSPDSPEATRGFLLNHVISEWLPAQVADGQRFANSDPVTGQAAWYDLRVRVTKCAADEIPLTDPHPAALERPPGLKPAPDLVREPGK</sequence>
<dbReference type="PANTHER" id="PTHR43598">
    <property type="entry name" value="TUNGSTEN-CONTAINING FORMYLMETHANOFURAN DEHYDROGENASE 2 SUBUNIT B"/>
    <property type="match status" value="1"/>
</dbReference>
<keyword evidence="5" id="KW-0479">Metal-binding</keyword>
<comment type="caution">
    <text evidence="11">The sequence shown here is derived from an EMBL/GenBank/DDBJ whole genome shotgun (WGS) entry which is preliminary data.</text>
</comment>
<dbReference type="OrthoDB" id="9810782at2"/>
<dbReference type="Gene3D" id="2.40.40.20">
    <property type="match status" value="1"/>
</dbReference>
<evidence type="ECO:0000256" key="4">
    <source>
        <dbReference type="ARBA" id="ARBA00022485"/>
    </source>
</evidence>
<organism evidence="11 12">
    <name type="scientific">Falsiroseomonas bella</name>
    <dbReference type="NCBI Taxonomy" id="2184016"/>
    <lineage>
        <taxon>Bacteria</taxon>
        <taxon>Pseudomonadati</taxon>
        <taxon>Pseudomonadota</taxon>
        <taxon>Alphaproteobacteria</taxon>
        <taxon>Acetobacterales</taxon>
        <taxon>Roseomonadaceae</taxon>
        <taxon>Falsiroseomonas</taxon>
    </lineage>
</organism>
<evidence type="ECO:0000313" key="11">
    <source>
        <dbReference type="EMBL" id="PWS35660.1"/>
    </source>
</evidence>
<evidence type="ECO:0000256" key="6">
    <source>
        <dbReference type="ARBA" id="ARBA00023002"/>
    </source>
</evidence>
<dbReference type="AlphaFoldDB" id="A0A317F938"/>
<accession>A0A317F938</accession>
<dbReference type="EMBL" id="QGNA01000004">
    <property type="protein sequence ID" value="PWS35660.1"/>
    <property type="molecule type" value="Genomic_DNA"/>
</dbReference>
<evidence type="ECO:0000256" key="7">
    <source>
        <dbReference type="ARBA" id="ARBA00023004"/>
    </source>
</evidence>
<dbReference type="Gene3D" id="3.40.50.740">
    <property type="match status" value="1"/>
</dbReference>
<comment type="subcellular location">
    <subcellularLocation>
        <location evidence="2">Cell envelope</location>
    </subcellularLocation>
</comment>
<keyword evidence="8" id="KW-0411">Iron-sulfur</keyword>
<dbReference type="InterPro" id="IPR006963">
    <property type="entry name" value="Mopterin_OxRdtase_4Fe-4S_dom"/>
</dbReference>
<dbReference type="GO" id="GO:0051539">
    <property type="term" value="F:4 iron, 4 sulfur cluster binding"/>
    <property type="evidence" value="ECO:0007669"/>
    <property type="project" value="UniProtKB-KW"/>
</dbReference>
<dbReference type="SUPFAM" id="SSF53706">
    <property type="entry name" value="Formate dehydrogenase/DMSO reductase, domains 1-3"/>
    <property type="match status" value="1"/>
</dbReference>
<evidence type="ECO:0000313" key="12">
    <source>
        <dbReference type="Proteomes" id="UP000245765"/>
    </source>
</evidence>
<comment type="cofactor">
    <cofactor evidence="1">
        <name>[4Fe-4S] cluster</name>
        <dbReference type="ChEBI" id="CHEBI:49883"/>
    </cofactor>
</comment>
<dbReference type="Gene3D" id="3.30.200.210">
    <property type="match status" value="1"/>
</dbReference>
<evidence type="ECO:0000256" key="8">
    <source>
        <dbReference type="ARBA" id="ARBA00023014"/>
    </source>
</evidence>
<keyword evidence="4" id="KW-0004">4Fe-4S</keyword>
<dbReference type="InterPro" id="IPR006656">
    <property type="entry name" value="Mopterin_OxRdtase"/>
</dbReference>
<evidence type="ECO:0000256" key="1">
    <source>
        <dbReference type="ARBA" id="ARBA00001966"/>
    </source>
</evidence>
<feature type="region of interest" description="Disordered" evidence="9">
    <location>
        <begin position="448"/>
        <end position="467"/>
    </location>
</feature>
<dbReference type="Pfam" id="PF00384">
    <property type="entry name" value="Molybdopterin"/>
    <property type="match status" value="1"/>
</dbReference>
<dbReference type="GO" id="GO:0030313">
    <property type="term" value="C:cell envelope"/>
    <property type="evidence" value="ECO:0007669"/>
    <property type="project" value="UniProtKB-SubCell"/>
</dbReference>
<dbReference type="InterPro" id="IPR006657">
    <property type="entry name" value="MoPterin_dinucl-bd_dom"/>
</dbReference>
<keyword evidence="7" id="KW-0408">Iron</keyword>
<evidence type="ECO:0000259" key="10">
    <source>
        <dbReference type="PROSITE" id="PS51669"/>
    </source>
</evidence>
<keyword evidence="6" id="KW-0560">Oxidoreductase</keyword>
<dbReference type="Pfam" id="PF04879">
    <property type="entry name" value="Molybdop_Fe4S4"/>
    <property type="match status" value="1"/>
</dbReference>
<feature type="region of interest" description="Disordered" evidence="9">
    <location>
        <begin position="1"/>
        <end position="21"/>
    </location>
</feature>
<feature type="compositionally biased region" description="Basic and acidic residues" evidence="9">
    <location>
        <begin position="1"/>
        <end position="13"/>
    </location>
</feature>
<evidence type="ECO:0000256" key="9">
    <source>
        <dbReference type="SAM" id="MobiDB-lite"/>
    </source>
</evidence>
<keyword evidence="12" id="KW-1185">Reference proteome</keyword>
<dbReference type="Pfam" id="PF01568">
    <property type="entry name" value="Molydop_binding"/>
    <property type="match status" value="1"/>
</dbReference>
<gene>
    <name evidence="11" type="ORF">DFH01_18890</name>
</gene>
<dbReference type="SMART" id="SM00926">
    <property type="entry name" value="Molybdop_Fe4S4"/>
    <property type="match status" value="1"/>
</dbReference>